<reference evidence="2 3" key="1">
    <citation type="submission" date="2023-09" db="EMBL/GenBank/DDBJ databases">
        <title>Pyrofollis japonicus gen. nov. sp. nov., a novel member of the family Pyrodictiaceae isolated from the Iheya North hydrothermal field.</title>
        <authorList>
            <person name="Miyazaki U."/>
            <person name="Sanari M."/>
            <person name="Tame A."/>
            <person name="Kitajima M."/>
            <person name="Okamoto A."/>
            <person name="Sawayama S."/>
            <person name="Miyazaki J."/>
            <person name="Takai K."/>
            <person name="Nakagawa S."/>
        </authorList>
    </citation>
    <scope>NUCLEOTIDE SEQUENCE [LARGE SCALE GENOMIC DNA]</scope>
    <source>
        <strain evidence="2 3">AV2</strain>
    </source>
</reference>
<proteinExistence type="predicted"/>
<evidence type="ECO:0000313" key="2">
    <source>
        <dbReference type="EMBL" id="BES81645.1"/>
    </source>
</evidence>
<keyword evidence="3" id="KW-1185">Reference proteome</keyword>
<evidence type="ECO:0000256" key="1">
    <source>
        <dbReference type="SAM" id="Coils"/>
    </source>
</evidence>
<dbReference type="Proteomes" id="UP001341135">
    <property type="component" value="Chromosome"/>
</dbReference>
<dbReference type="GeneID" id="89289229"/>
<sequence>MEEAGLLGYVYLVKNLRGVYTGLEDDDHERYAAWLARRFRYRDLGLAPGLAEAALGAVLGQVTKKILEKIEKGERLSTEDILLLYLDMQYRELREVRNEVKELRRELWETRRELAAAIAETNRRIDSIHLELSKKMDETNKRIDRLYEVLLKKER</sequence>
<gene>
    <name evidence="2" type="ORF">PABY_12120</name>
</gene>
<organism evidence="2 3">
    <name type="scientific">Pyrodictium abyssi</name>
    <dbReference type="NCBI Taxonomy" id="54256"/>
    <lineage>
        <taxon>Archaea</taxon>
        <taxon>Thermoproteota</taxon>
        <taxon>Thermoprotei</taxon>
        <taxon>Desulfurococcales</taxon>
        <taxon>Pyrodictiaceae</taxon>
        <taxon>Pyrodictium</taxon>
    </lineage>
</organism>
<feature type="coiled-coil region" evidence="1">
    <location>
        <begin position="86"/>
        <end position="120"/>
    </location>
</feature>
<accession>A0ABM8IYD3</accession>
<dbReference type="EMBL" id="AP028907">
    <property type="protein sequence ID" value="BES81645.1"/>
    <property type="molecule type" value="Genomic_DNA"/>
</dbReference>
<keyword evidence="1" id="KW-0175">Coiled coil</keyword>
<dbReference type="RefSeq" id="WP_338252899.1">
    <property type="nucleotide sequence ID" value="NZ_AP028907.1"/>
</dbReference>
<protein>
    <submittedName>
        <fullName evidence="2">Uncharacterized protein</fullName>
    </submittedName>
</protein>
<evidence type="ECO:0000313" key="3">
    <source>
        <dbReference type="Proteomes" id="UP001341135"/>
    </source>
</evidence>
<name>A0ABM8IYD3_9CREN</name>